<evidence type="ECO:0000256" key="6">
    <source>
        <dbReference type="SAM" id="MobiDB-lite"/>
    </source>
</evidence>
<evidence type="ECO:0000256" key="4">
    <source>
        <dbReference type="ARBA" id="ARBA00023054"/>
    </source>
</evidence>
<dbReference type="GO" id="GO:0006355">
    <property type="term" value="P:regulation of DNA-templated transcription"/>
    <property type="evidence" value="ECO:0007669"/>
    <property type="project" value="InterPro"/>
</dbReference>
<keyword evidence="2" id="KW-0963">Cytoplasm</keyword>
<dbReference type="PANTHER" id="PTHR14304">
    <property type="entry name" value="CELL DIVISION CYCLE AND APOPTOSIS REGULATOR PROTEIN"/>
    <property type="match status" value="1"/>
</dbReference>
<evidence type="ECO:0000256" key="1">
    <source>
        <dbReference type="ARBA" id="ARBA00004496"/>
    </source>
</evidence>
<dbReference type="GO" id="GO:0005634">
    <property type="term" value="C:nucleus"/>
    <property type="evidence" value="ECO:0007669"/>
    <property type="project" value="TreeGrafter"/>
</dbReference>
<dbReference type="InterPro" id="IPR045353">
    <property type="entry name" value="LAIKA"/>
</dbReference>
<accession>A0A6J2UWW4</accession>
<feature type="region of interest" description="Disordered" evidence="6">
    <location>
        <begin position="410"/>
        <end position="429"/>
    </location>
</feature>
<evidence type="ECO:0000256" key="2">
    <source>
        <dbReference type="ARBA" id="ARBA00022490"/>
    </source>
</evidence>
<dbReference type="Pfam" id="PF14443">
    <property type="entry name" value="DBC1"/>
    <property type="match status" value="1"/>
</dbReference>
<dbReference type="Pfam" id="PF14444">
    <property type="entry name" value="S1-like"/>
    <property type="match status" value="1"/>
</dbReference>
<dbReference type="AlphaFoldDB" id="A0A6J2UWW4"/>
<gene>
    <name evidence="9" type="primary">ccar2</name>
</gene>
<dbReference type="InterPro" id="IPR025224">
    <property type="entry name" value="CCAR1/CCAR2"/>
</dbReference>
<feature type="region of interest" description="Disordered" evidence="6">
    <location>
        <begin position="145"/>
        <end position="196"/>
    </location>
</feature>
<dbReference type="OrthoDB" id="21006at2759"/>
<dbReference type="GO" id="GO:0005737">
    <property type="term" value="C:cytoplasm"/>
    <property type="evidence" value="ECO:0007669"/>
    <property type="project" value="UniProtKB-SubCell"/>
</dbReference>
<evidence type="ECO:0000313" key="9">
    <source>
        <dbReference type="RefSeq" id="XP_030624173.1"/>
    </source>
</evidence>
<proteinExistence type="predicted"/>
<dbReference type="GeneID" id="115807369"/>
<dbReference type="InterPro" id="IPR025954">
    <property type="entry name" value="DBC1/CARP1_inactive_NUDIX"/>
</dbReference>
<dbReference type="CTD" id="57805"/>
<name>A0A6J2UWW4_CHACN</name>
<dbReference type="InterPro" id="IPR025223">
    <property type="entry name" value="S1-like_RNA-bd_dom"/>
</dbReference>
<feature type="coiled-coil region" evidence="5">
    <location>
        <begin position="717"/>
        <end position="770"/>
    </location>
</feature>
<dbReference type="SMART" id="SM01122">
    <property type="entry name" value="DBC1"/>
    <property type="match status" value="1"/>
</dbReference>
<comment type="subcellular location">
    <subcellularLocation>
        <location evidence="1">Cytoplasm</location>
    </subcellularLocation>
</comment>
<evidence type="ECO:0000256" key="3">
    <source>
        <dbReference type="ARBA" id="ARBA00022553"/>
    </source>
</evidence>
<evidence type="ECO:0000313" key="8">
    <source>
        <dbReference type="Proteomes" id="UP000504632"/>
    </source>
</evidence>
<dbReference type="Proteomes" id="UP000504632">
    <property type="component" value="Chromosome 3"/>
</dbReference>
<feature type="region of interest" description="Disordered" evidence="6">
    <location>
        <begin position="492"/>
        <end position="588"/>
    </location>
</feature>
<evidence type="ECO:0000256" key="5">
    <source>
        <dbReference type="SAM" id="Coils"/>
    </source>
</evidence>
<dbReference type="Pfam" id="PF19256">
    <property type="entry name" value="LAIKA"/>
    <property type="match status" value="1"/>
</dbReference>
<feature type="domain" description="DBC1/CARP1 catalytically inactive NUDIX hydrolase" evidence="7">
    <location>
        <begin position="309"/>
        <end position="435"/>
    </location>
</feature>
<protein>
    <submittedName>
        <fullName evidence="9">LOW QUALITY PROTEIN: cell cycle and apoptosis regulator protein 2</fullName>
    </submittedName>
</protein>
<keyword evidence="3" id="KW-0597">Phosphoprotein</keyword>
<feature type="compositionally biased region" description="Basic and acidic residues" evidence="6">
    <location>
        <begin position="525"/>
        <end position="536"/>
    </location>
</feature>
<feature type="compositionally biased region" description="Basic and acidic residues" evidence="6">
    <location>
        <begin position="560"/>
        <end position="573"/>
    </location>
</feature>
<keyword evidence="4 5" id="KW-0175">Coiled coil</keyword>
<dbReference type="InParanoid" id="A0A6J2UWW4"/>
<feature type="compositionally biased region" description="Basic and acidic residues" evidence="6">
    <location>
        <begin position="670"/>
        <end position="688"/>
    </location>
</feature>
<organism evidence="8 9">
    <name type="scientific">Chanos chanos</name>
    <name type="common">Milkfish</name>
    <name type="synonym">Mugil chanos</name>
    <dbReference type="NCBI Taxonomy" id="29144"/>
    <lineage>
        <taxon>Eukaryota</taxon>
        <taxon>Metazoa</taxon>
        <taxon>Chordata</taxon>
        <taxon>Craniata</taxon>
        <taxon>Vertebrata</taxon>
        <taxon>Euteleostomi</taxon>
        <taxon>Actinopterygii</taxon>
        <taxon>Neopterygii</taxon>
        <taxon>Teleostei</taxon>
        <taxon>Ostariophysi</taxon>
        <taxon>Gonorynchiformes</taxon>
        <taxon>Chanidae</taxon>
        <taxon>Chanos</taxon>
    </lineage>
</organism>
<dbReference type="PANTHER" id="PTHR14304:SF12">
    <property type="entry name" value="CELL CYCLE AND APOPTOSIS REGULATOR PROTEIN 2"/>
    <property type="match status" value="1"/>
</dbReference>
<dbReference type="RefSeq" id="XP_030624173.1">
    <property type="nucleotide sequence ID" value="XM_030768313.1"/>
</dbReference>
<reference evidence="9" key="1">
    <citation type="submission" date="2025-08" db="UniProtKB">
        <authorList>
            <consortium name="RefSeq"/>
        </authorList>
    </citation>
    <scope>IDENTIFICATION</scope>
</reference>
<evidence type="ECO:0000259" key="7">
    <source>
        <dbReference type="SMART" id="SM01122"/>
    </source>
</evidence>
<keyword evidence="8" id="KW-1185">Reference proteome</keyword>
<sequence length="806" mass="89311">METQFQPQMRQRVFTGVVTQLQDHHGMVDQEVHFKMSVVIGRAPLLGEKVLVKAVLDPSQSINWTAQRVQTLNGQPFKSPPPLLPSMATNQKPGILGSKPQPLLKSPKIPPLIPCLQTNPAGLLQIPPHHGLPWSGPYEGWAGGNRKRHSEAVGGRRGGRWEDSGAWGGDGMHQKKRRWKTTSEEEIPKKSASAPPESVPLFSCFPRDSVACDSLELQRRYPHLHAPPMLFHLQLCWTESFPPARPLPLCGPCLFHLGSSQSDSQPTPSDPTDSSYTVKVMLLSMPSIEDFYAQCCNLSEDSHGPQGGAVHPTTLFKFLLIESAGELQLPGGLWSKVDGPNPGKDGTSLIHTAVRCVKEQTALDLSACAQWHKMAELSYLCGERVETVVFLLPDVWDVVPTQEEWASLQNQAPGEQKADGSPLPDVPSLVVHPSPGLSLAAVPLSSLLEVRNTQSRESFEVSLMGELFSEMLQRDFGLQLYYCLCSLPQGPSSPHVKAKANESEDSSTPTEDEPKTDKQKKKKVGKEARSKRSCQEKEEEPMMESVEGKEEREETENQAENDKESKGVMDGERVSGGVSENLLSNDSDRPLGWTAVLPRRVLLSWVFFDRQLVGSLREQDLKNILLSLGLYLTSAQAGDLVRKTTVDGQCVYRKLCSCWEDLDVDKPDFSTEGNRELLPKQPSKERGPTRRSAGGGNADVVNYKGTSLNIPNLLQSLETSKMAQRELEKRLSTLQSRLVALEAEVQQGEQEDLRSRLEKAETLNRTFEKSLKENAGHMITFIEKMQKMVAQTTRITGKTTTDEQED</sequence>
<feature type="region of interest" description="Disordered" evidence="6">
    <location>
        <begin position="670"/>
        <end position="699"/>
    </location>
</feature>